<evidence type="ECO:0000313" key="3">
    <source>
        <dbReference type="Proteomes" id="UP000799766"/>
    </source>
</evidence>
<keyword evidence="3" id="KW-1185">Reference proteome</keyword>
<dbReference type="OrthoDB" id="2986332at2759"/>
<dbReference type="EMBL" id="MU001687">
    <property type="protein sequence ID" value="KAF2455247.1"/>
    <property type="molecule type" value="Genomic_DNA"/>
</dbReference>
<gene>
    <name evidence="2" type="ORF">BDY21DRAFT_380787</name>
</gene>
<organism evidence="2 3">
    <name type="scientific">Lineolata rhizophorae</name>
    <dbReference type="NCBI Taxonomy" id="578093"/>
    <lineage>
        <taxon>Eukaryota</taxon>
        <taxon>Fungi</taxon>
        <taxon>Dikarya</taxon>
        <taxon>Ascomycota</taxon>
        <taxon>Pezizomycotina</taxon>
        <taxon>Dothideomycetes</taxon>
        <taxon>Dothideomycetes incertae sedis</taxon>
        <taxon>Lineolatales</taxon>
        <taxon>Lineolataceae</taxon>
        <taxon>Lineolata</taxon>
    </lineage>
</organism>
<evidence type="ECO:0000313" key="2">
    <source>
        <dbReference type="EMBL" id="KAF2455247.1"/>
    </source>
</evidence>
<protein>
    <submittedName>
        <fullName evidence="2">Uncharacterized protein</fullName>
    </submittedName>
</protein>
<name>A0A6A6NUS6_9PEZI</name>
<dbReference type="AlphaFoldDB" id="A0A6A6NUS6"/>
<sequence length="132" mass="14115">MQIRAALLFLLGNAATMAYATPAEPVPEDVADLQVRASCESGGGACVRYFSDGGCTGELELGNYQPTCDGNCFQFSSFSSIEIESSVIFGTDCIAYSDTNCQNEITDSGNQHGEHCMTNLNGAQSMICYYKC</sequence>
<keyword evidence="1" id="KW-0732">Signal</keyword>
<dbReference type="Proteomes" id="UP000799766">
    <property type="component" value="Unassembled WGS sequence"/>
</dbReference>
<evidence type="ECO:0000256" key="1">
    <source>
        <dbReference type="SAM" id="SignalP"/>
    </source>
</evidence>
<proteinExistence type="predicted"/>
<accession>A0A6A6NUS6</accession>
<feature type="signal peptide" evidence="1">
    <location>
        <begin position="1"/>
        <end position="20"/>
    </location>
</feature>
<reference evidence="2" key="1">
    <citation type="journal article" date="2020" name="Stud. Mycol.">
        <title>101 Dothideomycetes genomes: a test case for predicting lifestyles and emergence of pathogens.</title>
        <authorList>
            <person name="Haridas S."/>
            <person name="Albert R."/>
            <person name="Binder M."/>
            <person name="Bloem J."/>
            <person name="Labutti K."/>
            <person name="Salamov A."/>
            <person name="Andreopoulos B."/>
            <person name="Baker S."/>
            <person name="Barry K."/>
            <person name="Bills G."/>
            <person name="Bluhm B."/>
            <person name="Cannon C."/>
            <person name="Castanera R."/>
            <person name="Culley D."/>
            <person name="Daum C."/>
            <person name="Ezra D."/>
            <person name="Gonzalez J."/>
            <person name="Henrissat B."/>
            <person name="Kuo A."/>
            <person name="Liang C."/>
            <person name="Lipzen A."/>
            <person name="Lutzoni F."/>
            <person name="Magnuson J."/>
            <person name="Mondo S."/>
            <person name="Nolan M."/>
            <person name="Ohm R."/>
            <person name="Pangilinan J."/>
            <person name="Park H.-J."/>
            <person name="Ramirez L."/>
            <person name="Alfaro M."/>
            <person name="Sun H."/>
            <person name="Tritt A."/>
            <person name="Yoshinaga Y."/>
            <person name="Zwiers L.-H."/>
            <person name="Turgeon B."/>
            <person name="Goodwin S."/>
            <person name="Spatafora J."/>
            <person name="Crous P."/>
            <person name="Grigoriev I."/>
        </authorList>
    </citation>
    <scope>NUCLEOTIDE SEQUENCE</scope>
    <source>
        <strain evidence="2">ATCC 16933</strain>
    </source>
</reference>
<feature type="chain" id="PRO_5025415770" evidence="1">
    <location>
        <begin position="21"/>
        <end position="132"/>
    </location>
</feature>